<name>A0A8X6JTH8_NEPPI</name>
<feature type="non-terminal residue" evidence="1">
    <location>
        <position position="32"/>
    </location>
</feature>
<accession>A0A8X6JTH8</accession>
<dbReference type="AlphaFoldDB" id="A0A8X6JTH8"/>
<dbReference type="EMBL" id="BMAW01093052">
    <property type="protein sequence ID" value="GFS58348.1"/>
    <property type="molecule type" value="Genomic_DNA"/>
</dbReference>
<sequence length="32" mass="3555">MFALCPGSLTTPGVRWGTGLHDFPLSRYETDE</sequence>
<keyword evidence="2" id="KW-1185">Reference proteome</keyword>
<protein>
    <submittedName>
        <fullName evidence="1">Uncharacterized protein</fullName>
    </submittedName>
</protein>
<dbReference type="Proteomes" id="UP000887013">
    <property type="component" value="Unassembled WGS sequence"/>
</dbReference>
<reference evidence="1" key="1">
    <citation type="submission" date="2020-08" db="EMBL/GenBank/DDBJ databases">
        <title>Multicomponent nature underlies the extraordinary mechanical properties of spider dragline silk.</title>
        <authorList>
            <person name="Kono N."/>
            <person name="Nakamura H."/>
            <person name="Mori M."/>
            <person name="Yoshida Y."/>
            <person name="Ohtoshi R."/>
            <person name="Malay A.D."/>
            <person name="Moran D.A.P."/>
            <person name="Tomita M."/>
            <person name="Numata K."/>
            <person name="Arakawa K."/>
        </authorList>
    </citation>
    <scope>NUCLEOTIDE SEQUENCE</scope>
</reference>
<evidence type="ECO:0000313" key="1">
    <source>
        <dbReference type="EMBL" id="GFS58348.1"/>
    </source>
</evidence>
<comment type="caution">
    <text evidence="1">The sequence shown here is derived from an EMBL/GenBank/DDBJ whole genome shotgun (WGS) entry which is preliminary data.</text>
</comment>
<gene>
    <name evidence="1" type="ORF">NPIL_4451</name>
</gene>
<evidence type="ECO:0000313" key="2">
    <source>
        <dbReference type="Proteomes" id="UP000887013"/>
    </source>
</evidence>
<proteinExistence type="predicted"/>
<organism evidence="1 2">
    <name type="scientific">Nephila pilipes</name>
    <name type="common">Giant wood spider</name>
    <name type="synonym">Nephila maculata</name>
    <dbReference type="NCBI Taxonomy" id="299642"/>
    <lineage>
        <taxon>Eukaryota</taxon>
        <taxon>Metazoa</taxon>
        <taxon>Ecdysozoa</taxon>
        <taxon>Arthropoda</taxon>
        <taxon>Chelicerata</taxon>
        <taxon>Arachnida</taxon>
        <taxon>Araneae</taxon>
        <taxon>Araneomorphae</taxon>
        <taxon>Entelegynae</taxon>
        <taxon>Araneoidea</taxon>
        <taxon>Nephilidae</taxon>
        <taxon>Nephila</taxon>
    </lineage>
</organism>